<gene>
    <name evidence="2" type="ORF">PFL1_02982</name>
</gene>
<reference evidence="2 3" key="1">
    <citation type="journal article" date="2013" name="Plant Cell">
        <title>The transition from a phytopathogenic smut ancestor to an anamorphic biocontrol agent deciphered by comparative whole-genome analysis.</title>
        <authorList>
            <person name="Lefebvre F."/>
            <person name="Joly D.L."/>
            <person name="Labbe C."/>
            <person name="Teichmann B."/>
            <person name="Linning R."/>
            <person name="Belzile F."/>
            <person name="Bakkeren G."/>
            <person name="Belanger R.R."/>
        </authorList>
    </citation>
    <scope>NUCLEOTIDE SEQUENCE [LARGE SCALE GENOMIC DNA]</scope>
    <source>
        <strain evidence="2 3">PF-1</strain>
    </source>
</reference>
<dbReference type="KEGG" id="pfp:PFL1_02982"/>
<name>A0A061H8K7_9BASI</name>
<proteinExistence type="predicted"/>
<sequence length="454" mass="48735">MASPWSRRAVSRPPLPLPSPSSSSPSSSSIRSKVAHRPSSTRTATATTTVVPRLDTRSLLSSSSLPPPPLALPPSARSSNNMAPRSAAAVGTAATLSLGATASFDSLSAASARATLETYTGLPDARTRVRYAKTVFARLYLLAISRPSDGSVDEGISFLHVLDSESASQQPLPVIGSFKSGLVDFLVDEVRSYIQPLTTPDAEDENRLPESFYAAAMATGLLLGRLFASTPAPHDTSEMSQRIWDSLVEPALIRGLFVDEQAASSAPANVALLPALVASSAASIRSYLLLRTKGRGKQYVWYDDECKQPDAQWTWDDVVAQLQRGFNAPFAPKHTYPAHCSQFWQKVASDLAQTTAKDADALADAKTPDVVAQFAAEPSVLQSEFPATLNSQDRARQLATLLRHTAERVEAKFGVGQGTPKPNTFLSFQGQSFDDDKAKQAHEAVQRLVESLQL</sequence>
<feature type="compositionally biased region" description="Low complexity" evidence="1">
    <location>
        <begin position="20"/>
        <end position="64"/>
    </location>
</feature>
<accession>A0A061H8K7</accession>
<evidence type="ECO:0000313" key="3">
    <source>
        <dbReference type="Proteomes" id="UP000053664"/>
    </source>
</evidence>
<dbReference type="GeneID" id="19317094"/>
<evidence type="ECO:0000313" key="2">
    <source>
        <dbReference type="EMBL" id="EPQ29227.1"/>
    </source>
</evidence>
<feature type="region of interest" description="Disordered" evidence="1">
    <location>
        <begin position="1"/>
        <end position="84"/>
    </location>
</feature>
<organism evidence="2 3">
    <name type="scientific">Pseudozyma flocculosa PF-1</name>
    <dbReference type="NCBI Taxonomy" id="1277687"/>
    <lineage>
        <taxon>Eukaryota</taxon>
        <taxon>Fungi</taxon>
        <taxon>Dikarya</taxon>
        <taxon>Basidiomycota</taxon>
        <taxon>Ustilaginomycotina</taxon>
        <taxon>Ustilaginomycetes</taxon>
        <taxon>Ustilaginales</taxon>
        <taxon>Ustilaginaceae</taxon>
        <taxon>Pseudozyma</taxon>
    </lineage>
</organism>
<dbReference type="eggNOG" id="ENOG502SYMS">
    <property type="taxonomic scope" value="Eukaryota"/>
</dbReference>
<dbReference type="Proteomes" id="UP000053664">
    <property type="component" value="Unassembled WGS sequence"/>
</dbReference>
<dbReference type="RefSeq" id="XP_007878690.1">
    <property type="nucleotide sequence ID" value="XM_007880499.1"/>
</dbReference>
<protein>
    <submittedName>
        <fullName evidence="2">Uncharacterized protein</fullName>
    </submittedName>
</protein>
<dbReference type="HOGENOM" id="CLU_602861_0_0_1"/>
<dbReference type="AlphaFoldDB" id="A0A061H8K7"/>
<evidence type="ECO:0000256" key="1">
    <source>
        <dbReference type="SAM" id="MobiDB-lite"/>
    </source>
</evidence>
<dbReference type="EMBL" id="KE361631">
    <property type="protein sequence ID" value="EPQ29227.1"/>
    <property type="molecule type" value="Genomic_DNA"/>
</dbReference>